<keyword evidence="2" id="KW-1185">Reference proteome</keyword>
<accession>A0AAV3YUK1</accession>
<proteinExistence type="predicted"/>
<sequence>MQVESQEGKTARKRGGIGGVCGLVTKRGGKIQLKKERQEGDAFSLQPSSSLPVKKKLTLLLLRRFFTSLTTDLTLRGLHFHVENVSTDKAQLGTHQQLLIGHDRSVRRVTVTGDEQAPSWVRLYSPPLTVQTCK</sequence>
<dbReference type="Proteomes" id="UP000735302">
    <property type="component" value="Unassembled WGS sequence"/>
</dbReference>
<organism evidence="1 2">
    <name type="scientific">Plakobranchus ocellatus</name>
    <dbReference type="NCBI Taxonomy" id="259542"/>
    <lineage>
        <taxon>Eukaryota</taxon>
        <taxon>Metazoa</taxon>
        <taxon>Spiralia</taxon>
        <taxon>Lophotrochozoa</taxon>
        <taxon>Mollusca</taxon>
        <taxon>Gastropoda</taxon>
        <taxon>Heterobranchia</taxon>
        <taxon>Euthyneura</taxon>
        <taxon>Panpulmonata</taxon>
        <taxon>Sacoglossa</taxon>
        <taxon>Placobranchoidea</taxon>
        <taxon>Plakobranchidae</taxon>
        <taxon>Plakobranchus</taxon>
    </lineage>
</organism>
<comment type="caution">
    <text evidence="1">The sequence shown here is derived from an EMBL/GenBank/DDBJ whole genome shotgun (WGS) entry which is preliminary data.</text>
</comment>
<dbReference type="AlphaFoldDB" id="A0AAV3YUK1"/>
<dbReference type="EMBL" id="BLXT01001485">
    <property type="protein sequence ID" value="GFN86035.1"/>
    <property type="molecule type" value="Genomic_DNA"/>
</dbReference>
<name>A0AAV3YUK1_9GAST</name>
<reference evidence="1 2" key="1">
    <citation type="journal article" date="2021" name="Elife">
        <title>Chloroplast acquisition without the gene transfer in kleptoplastic sea slugs, Plakobranchus ocellatus.</title>
        <authorList>
            <person name="Maeda T."/>
            <person name="Takahashi S."/>
            <person name="Yoshida T."/>
            <person name="Shimamura S."/>
            <person name="Takaki Y."/>
            <person name="Nagai Y."/>
            <person name="Toyoda A."/>
            <person name="Suzuki Y."/>
            <person name="Arimoto A."/>
            <person name="Ishii H."/>
            <person name="Satoh N."/>
            <person name="Nishiyama T."/>
            <person name="Hasebe M."/>
            <person name="Maruyama T."/>
            <person name="Minagawa J."/>
            <person name="Obokata J."/>
            <person name="Shigenobu S."/>
        </authorList>
    </citation>
    <scope>NUCLEOTIDE SEQUENCE [LARGE SCALE GENOMIC DNA]</scope>
</reference>
<evidence type="ECO:0000313" key="1">
    <source>
        <dbReference type="EMBL" id="GFN86035.1"/>
    </source>
</evidence>
<evidence type="ECO:0000313" key="2">
    <source>
        <dbReference type="Proteomes" id="UP000735302"/>
    </source>
</evidence>
<protein>
    <submittedName>
        <fullName evidence="1">Uncharacterized protein</fullName>
    </submittedName>
</protein>
<gene>
    <name evidence="1" type="ORF">PoB_001254100</name>
</gene>